<dbReference type="OrthoDB" id="8547342at2"/>
<dbReference type="PROSITE" id="PS51257">
    <property type="entry name" value="PROKAR_LIPOPROTEIN"/>
    <property type="match status" value="1"/>
</dbReference>
<evidence type="ECO:0000313" key="1">
    <source>
        <dbReference type="EMBL" id="RON82762.1"/>
    </source>
</evidence>
<protein>
    <recommendedName>
        <fullName evidence="3">YceK/YidQ family lipoprotein</fullName>
    </recommendedName>
</protein>
<reference evidence="1 2" key="1">
    <citation type="submission" date="2016-10" db="EMBL/GenBank/DDBJ databases">
        <title>Comparative genome analysis of multiple Pseudomonas spp. focuses on biocontrol and plant growth promoting traits.</title>
        <authorList>
            <person name="Tao X.-Y."/>
            <person name="Taylor C.G."/>
        </authorList>
    </citation>
    <scope>NUCLEOTIDE SEQUENCE [LARGE SCALE GENOMIC DNA]</scope>
    <source>
        <strain evidence="1 2">28B5</strain>
    </source>
</reference>
<dbReference type="EMBL" id="MOBX01000006">
    <property type="protein sequence ID" value="RON82762.1"/>
    <property type="molecule type" value="Genomic_DNA"/>
</dbReference>
<accession>A0A423MG31</accession>
<evidence type="ECO:0008006" key="3">
    <source>
        <dbReference type="Google" id="ProtNLM"/>
    </source>
</evidence>
<dbReference type="Pfam" id="PF07119">
    <property type="entry name" value="DUF1375"/>
    <property type="match status" value="1"/>
</dbReference>
<organism evidence="1 2">
    <name type="scientific">Pseudomonas fluorescens</name>
    <dbReference type="NCBI Taxonomy" id="294"/>
    <lineage>
        <taxon>Bacteria</taxon>
        <taxon>Pseudomonadati</taxon>
        <taxon>Pseudomonadota</taxon>
        <taxon>Gammaproteobacteria</taxon>
        <taxon>Pseudomonadales</taxon>
        <taxon>Pseudomonadaceae</taxon>
        <taxon>Pseudomonas</taxon>
    </lineage>
</organism>
<proteinExistence type="predicted"/>
<sequence>MFRKASVLILSALMISGCGTISSVFQEDTVAGNDLKQRKTYCDSISRIYSGVGYDFCVLHAPELPMKAFGTGRPAAPLVLLDLAVSGVTDTLVLPYTAYQQVKHGNIEIYQAQTSAQ</sequence>
<dbReference type="AlphaFoldDB" id="A0A423MG31"/>
<comment type="caution">
    <text evidence="1">The sequence shown here is derived from an EMBL/GenBank/DDBJ whole genome shotgun (WGS) entry which is preliminary data.</text>
</comment>
<evidence type="ECO:0000313" key="2">
    <source>
        <dbReference type="Proteomes" id="UP000285378"/>
    </source>
</evidence>
<dbReference type="Proteomes" id="UP000285378">
    <property type="component" value="Unassembled WGS sequence"/>
</dbReference>
<gene>
    <name evidence="1" type="ORF">BK670_09425</name>
</gene>
<name>A0A423MG31_PSEFL</name>
<dbReference type="InterPro" id="IPR010780">
    <property type="entry name" value="DUF1375"/>
</dbReference>
<dbReference type="RefSeq" id="WP_123449613.1">
    <property type="nucleotide sequence ID" value="NZ_MOBX01000006.1"/>
</dbReference>